<sequence length="443" mass="46116">MADEAHQDIRSKGVVDPDYPLTEVPGSARRGFLSLLVVLLGFTFFTPTMLAGAQVGAAFTLGDFLGVVLLGSVILGGYVAVLAWIGAKSGLTAVLLCRHALGRVGAKWGDLMLGGTQVGWFAITVAFFGLITAEAFGIPELDWLMMIIGAALMGLSAYFGYKGIQLISAISVPLMFILAFWVLAEALGEAGGWEGLAAVEPVETMTLGTALTIVVGTFASGGTNTPNWSRFARAPWHGFTAAVAAFFAANLLMLFFGAVGAIAFGEPDFVDVLLQLGLVGAAVALLAMNLWTTNDNAAYAFGVAGAEAFGVRSKRPFVIIGVAIALVLALTGIWDRLEDFLILLGVFIPPLGGVIIGDFLFNARGRLPDIADTAFRMIRWDGLIAYLAGTGAAWLGNTLDVGIPPLFGIVVAAVGVPVASAAFRALGAPQTHQVTGSSEEGES</sequence>
<reference evidence="7 8" key="1">
    <citation type="submission" date="2019-01" db="EMBL/GenBank/DDBJ databases">
        <title>Egibacter rhizosphaerae EGI 80759T.</title>
        <authorList>
            <person name="Chen D.-D."/>
            <person name="Tian Y."/>
            <person name="Jiao J.-Y."/>
            <person name="Zhang X.-T."/>
            <person name="Zhang Y.-G."/>
            <person name="Zhang Y."/>
            <person name="Xiao M."/>
            <person name="Shu W.-S."/>
            <person name="Li W.-J."/>
        </authorList>
    </citation>
    <scope>NUCLEOTIDE SEQUENCE [LARGE SCALE GENOMIC DNA]</scope>
    <source>
        <strain evidence="7 8">EGI 80759</strain>
    </source>
</reference>
<feature type="transmembrane region" description="Helical" evidence="6">
    <location>
        <begin position="382"/>
        <end position="399"/>
    </location>
</feature>
<dbReference type="KEGG" id="erz:ER308_17925"/>
<feature type="transmembrane region" description="Helical" evidence="6">
    <location>
        <begin position="204"/>
        <end position="224"/>
    </location>
</feature>
<dbReference type="RefSeq" id="WP_131156256.1">
    <property type="nucleotide sequence ID" value="NZ_CP036402.1"/>
</dbReference>
<feature type="transmembrane region" description="Helical" evidence="6">
    <location>
        <begin position="64"/>
        <end position="87"/>
    </location>
</feature>
<keyword evidence="5 6" id="KW-0472">Membrane</keyword>
<gene>
    <name evidence="7" type="primary">codB</name>
    <name evidence="7" type="ORF">ER308_17925</name>
</gene>
<feature type="transmembrane region" description="Helical" evidence="6">
    <location>
        <begin position="32"/>
        <end position="52"/>
    </location>
</feature>
<comment type="subcellular location">
    <subcellularLocation>
        <location evidence="1">Membrane</location>
        <topology evidence="1">Multi-pass membrane protein</topology>
    </subcellularLocation>
</comment>
<dbReference type="AlphaFoldDB" id="A0A411YJ73"/>
<feature type="transmembrane region" description="Helical" evidence="6">
    <location>
        <begin position="236"/>
        <end position="263"/>
    </location>
</feature>
<evidence type="ECO:0000313" key="8">
    <source>
        <dbReference type="Proteomes" id="UP000291469"/>
    </source>
</evidence>
<dbReference type="PANTHER" id="PTHR30569:SF0">
    <property type="entry name" value="CYTOSINE PERMEASE"/>
    <property type="match status" value="1"/>
</dbReference>
<feature type="transmembrane region" description="Helical" evidence="6">
    <location>
        <begin position="317"/>
        <end position="334"/>
    </location>
</feature>
<feature type="transmembrane region" description="Helical" evidence="6">
    <location>
        <begin position="405"/>
        <end position="423"/>
    </location>
</feature>
<dbReference type="EMBL" id="CP036402">
    <property type="protein sequence ID" value="QBI21263.1"/>
    <property type="molecule type" value="Genomic_DNA"/>
</dbReference>
<keyword evidence="4 6" id="KW-1133">Transmembrane helix</keyword>
<dbReference type="InterPro" id="IPR030191">
    <property type="entry name" value="CodB"/>
</dbReference>
<dbReference type="Gene3D" id="1.10.4160.10">
    <property type="entry name" value="Hydantoin permease"/>
    <property type="match status" value="1"/>
</dbReference>
<proteinExistence type="inferred from homology"/>
<evidence type="ECO:0000256" key="3">
    <source>
        <dbReference type="ARBA" id="ARBA00022692"/>
    </source>
</evidence>
<name>A0A411YJ73_9ACTN</name>
<evidence type="ECO:0000256" key="4">
    <source>
        <dbReference type="ARBA" id="ARBA00022989"/>
    </source>
</evidence>
<evidence type="ECO:0000313" key="7">
    <source>
        <dbReference type="EMBL" id="QBI21263.1"/>
    </source>
</evidence>
<dbReference type="NCBIfam" id="NF008241">
    <property type="entry name" value="PRK11017.1"/>
    <property type="match status" value="1"/>
</dbReference>
<dbReference type="GO" id="GO:0015209">
    <property type="term" value="F:cytosine transmembrane transporter activity"/>
    <property type="evidence" value="ECO:0007669"/>
    <property type="project" value="InterPro"/>
</dbReference>
<dbReference type="Proteomes" id="UP000291469">
    <property type="component" value="Chromosome"/>
</dbReference>
<feature type="transmembrane region" description="Helical" evidence="6">
    <location>
        <begin position="269"/>
        <end position="291"/>
    </location>
</feature>
<keyword evidence="3 6" id="KW-0812">Transmembrane</keyword>
<evidence type="ECO:0000256" key="5">
    <source>
        <dbReference type="ARBA" id="ARBA00023136"/>
    </source>
</evidence>
<feature type="transmembrane region" description="Helical" evidence="6">
    <location>
        <begin position="143"/>
        <end position="161"/>
    </location>
</feature>
<feature type="transmembrane region" description="Helical" evidence="6">
    <location>
        <begin position="166"/>
        <end position="184"/>
    </location>
</feature>
<organism evidence="7 8">
    <name type="scientific">Egibacter rhizosphaerae</name>
    <dbReference type="NCBI Taxonomy" id="1670831"/>
    <lineage>
        <taxon>Bacteria</taxon>
        <taxon>Bacillati</taxon>
        <taxon>Actinomycetota</taxon>
        <taxon>Nitriliruptoria</taxon>
        <taxon>Egibacterales</taxon>
        <taxon>Egibacteraceae</taxon>
        <taxon>Egibacter</taxon>
    </lineage>
</organism>
<protein>
    <submittedName>
        <fullName evidence="7">Cytosine permease</fullName>
    </submittedName>
</protein>
<dbReference type="OrthoDB" id="3169878at2"/>
<accession>A0A411YJ73</accession>
<dbReference type="GO" id="GO:0005886">
    <property type="term" value="C:plasma membrane"/>
    <property type="evidence" value="ECO:0007669"/>
    <property type="project" value="TreeGrafter"/>
</dbReference>
<feature type="transmembrane region" description="Helical" evidence="6">
    <location>
        <begin position="340"/>
        <end position="361"/>
    </location>
</feature>
<comment type="similarity">
    <text evidence="2">Belongs to the purine-cytosine permease (2.A.39) family.</text>
</comment>
<dbReference type="CDD" id="cd11484">
    <property type="entry name" value="SLC-NCS1sbd_CobB-like"/>
    <property type="match status" value="1"/>
</dbReference>
<dbReference type="InterPro" id="IPR001248">
    <property type="entry name" value="Pur-cyt_permease"/>
</dbReference>
<evidence type="ECO:0000256" key="1">
    <source>
        <dbReference type="ARBA" id="ARBA00004141"/>
    </source>
</evidence>
<feature type="transmembrane region" description="Helical" evidence="6">
    <location>
        <begin position="108"/>
        <end position="131"/>
    </location>
</feature>
<dbReference type="Pfam" id="PF02133">
    <property type="entry name" value="Transp_cyt_pur"/>
    <property type="match status" value="1"/>
</dbReference>
<keyword evidence="8" id="KW-1185">Reference proteome</keyword>
<evidence type="ECO:0000256" key="6">
    <source>
        <dbReference type="SAM" id="Phobius"/>
    </source>
</evidence>
<dbReference type="PANTHER" id="PTHR30569">
    <property type="entry name" value="CYTOSINE TRANSPORTER CODB"/>
    <property type="match status" value="1"/>
</dbReference>
<evidence type="ECO:0000256" key="2">
    <source>
        <dbReference type="ARBA" id="ARBA00008974"/>
    </source>
</evidence>